<comment type="similarity">
    <text evidence="2 9">Belongs to the GSP F family.</text>
</comment>
<evidence type="ECO:0000256" key="10">
    <source>
        <dbReference type="SAM" id="Phobius"/>
    </source>
</evidence>
<evidence type="ECO:0000256" key="8">
    <source>
        <dbReference type="ARBA" id="ARBA00023136"/>
    </source>
</evidence>
<dbReference type="InterPro" id="IPR001992">
    <property type="entry name" value="T2SS_GspF/T4SS_PilC_CS"/>
</dbReference>
<keyword evidence="8 10" id="KW-0472">Membrane</keyword>
<keyword evidence="13" id="KW-1185">Reference proteome</keyword>
<evidence type="ECO:0000313" key="13">
    <source>
        <dbReference type="Proteomes" id="UP000241436"/>
    </source>
</evidence>
<accession>A0A2T4TVJ2</accession>
<evidence type="ECO:0000256" key="1">
    <source>
        <dbReference type="ARBA" id="ARBA00004429"/>
    </source>
</evidence>
<reference evidence="13" key="2">
    <citation type="journal article" date="2018" name="Environ. Microbiol.">
        <title>Bloom of a denitrifying methanotroph, 'Candidatus Methylomirabilis limnetica', in a deep stratified lake.</title>
        <authorList>
            <person name="Graf J.S."/>
            <person name="Mayr M.J."/>
            <person name="Marchant H.K."/>
            <person name="Tienken D."/>
            <person name="Hach P.F."/>
            <person name="Brand A."/>
            <person name="Schubert C.J."/>
            <person name="Kuypers M.M."/>
            <person name="Milucka J."/>
        </authorList>
    </citation>
    <scope>NUCLEOTIDE SEQUENCE [LARGE SCALE GENOMIC DNA]</scope>
    <source>
        <strain evidence="13">Zug</strain>
    </source>
</reference>
<dbReference type="Pfam" id="PF00482">
    <property type="entry name" value="T2SSF"/>
    <property type="match status" value="2"/>
</dbReference>
<name>A0A2T4TVJ2_9BACT</name>
<comment type="subcellular location">
    <subcellularLocation>
        <location evidence="1">Cell inner membrane</location>
        <topology evidence="1">Multi-pass membrane protein</topology>
    </subcellularLocation>
    <subcellularLocation>
        <location evidence="9">Cell membrane</location>
        <topology evidence="9">Multi-pass membrane protein</topology>
    </subcellularLocation>
</comment>
<proteinExistence type="inferred from homology"/>
<gene>
    <name evidence="12" type="ORF">CLG94_11480</name>
</gene>
<feature type="domain" description="Type II secretion system protein GspF" evidence="11">
    <location>
        <begin position="271"/>
        <end position="393"/>
    </location>
</feature>
<evidence type="ECO:0000313" key="12">
    <source>
        <dbReference type="EMBL" id="PTL35098.1"/>
    </source>
</evidence>
<dbReference type="FunFam" id="1.20.81.30:FF:000001">
    <property type="entry name" value="Type II secretion system protein F"/>
    <property type="match status" value="2"/>
</dbReference>
<comment type="caution">
    <text evidence="12">The sequence shown here is derived from an EMBL/GenBank/DDBJ whole genome shotgun (WGS) entry which is preliminary data.</text>
</comment>
<reference evidence="12 13" key="1">
    <citation type="submission" date="2017-09" db="EMBL/GenBank/DDBJ databases">
        <title>Bloom of a denitrifying methanotroph, Candidatus Methylomirabilis limnetica, in a deep stratified lake.</title>
        <authorList>
            <person name="Graf J.S."/>
            <person name="Marchant H.K."/>
            <person name="Tienken D."/>
            <person name="Hach P.F."/>
            <person name="Brand A."/>
            <person name="Schubert C.J."/>
            <person name="Kuypers M.M."/>
            <person name="Milucka J."/>
        </authorList>
    </citation>
    <scope>NUCLEOTIDE SEQUENCE [LARGE SCALE GENOMIC DNA]</scope>
    <source>
        <strain evidence="12 13">Zug</strain>
    </source>
</reference>
<evidence type="ECO:0000256" key="6">
    <source>
        <dbReference type="ARBA" id="ARBA00022692"/>
    </source>
</evidence>
<keyword evidence="3 9" id="KW-0813">Transport</keyword>
<evidence type="ECO:0000259" key="11">
    <source>
        <dbReference type="Pfam" id="PF00482"/>
    </source>
</evidence>
<keyword evidence="6 9" id="KW-0812">Transmembrane</keyword>
<protein>
    <submittedName>
        <fullName evidence="12">Pilus assembly protein PilC</fullName>
    </submittedName>
</protein>
<dbReference type="GO" id="GO:0015628">
    <property type="term" value="P:protein secretion by the type II secretion system"/>
    <property type="evidence" value="ECO:0007669"/>
    <property type="project" value="TreeGrafter"/>
</dbReference>
<keyword evidence="5" id="KW-0997">Cell inner membrane</keyword>
<dbReference type="GO" id="GO:0005886">
    <property type="term" value="C:plasma membrane"/>
    <property type="evidence" value="ECO:0007669"/>
    <property type="project" value="UniProtKB-SubCell"/>
</dbReference>
<dbReference type="Gene3D" id="1.20.81.30">
    <property type="entry name" value="Type II secretion system (T2SS), domain F"/>
    <property type="match status" value="2"/>
</dbReference>
<evidence type="ECO:0000256" key="9">
    <source>
        <dbReference type="RuleBase" id="RU003923"/>
    </source>
</evidence>
<keyword evidence="7 10" id="KW-1133">Transmembrane helix</keyword>
<keyword evidence="4" id="KW-1003">Cell membrane</keyword>
<dbReference type="RefSeq" id="WP_107563695.1">
    <property type="nucleotide sequence ID" value="NZ_NVQC01000030.1"/>
</dbReference>
<organism evidence="12 13">
    <name type="scientific">Candidatus Methylomirabilis limnetica</name>
    <dbReference type="NCBI Taxonomy" id="2033718"/>
    <lineage>
        <taxon>Bacteria</taxon>
        <taxon>Candidatus Methylomirabilota</taxon>
        <taxon>Candidatus Methylomirabilia</taxon>
        <taxon>Candidatus Methylomirabilales</taxon>
        <taxon>Candidatus Methylomirabilaceae</taxon>
        <taxon>Candidatus Methylomirabilis</taxon>
    </lineage>
</organism>
<sequence length="403" mass="43747">MPIFAYRGRSQAGLVVAGKMEAKTMEAVVAGLRQQRIFPISVKPQSKSIELNIPGFGRKVKEKELTVFTRQLATMMDAGLALVQCLDTLASQQENKQFKKTLTEVREDVEGGSTFAAALKRHPTAFNSLYANMVEAGEAGGLLDTILNRLAVYIEKAMTLRRKVKGALIYPSTIVTVAIGVVIFLLVFVIPTFVKLFEGAKVELPLPTRIVMELSRLVQTYILAILGLFIAGIFGVRLSYRTETGRRTVDGLLLRIPVFGPLLRKVAVAKFTRTLGTLIASGVPILDGLDITAKTAGNKVVEEAIMKTRVSITEGKTIADPLKASKVFPPMVVQMISVGEQAGALDSMLEKIADFYDAEVDQAVANLTALIEPILMVFLGVVVGGMIVAMYLPIFKMVTVIGK</sequence>
<dbReference type="Proteomes" id="UP000241436">
    <property type="component" value="Unassembled WGS sequence"/>
</dbReference>
<dbReference type="EMBL" id="NVQC01000030">
    <property type="protein sequence ID" value="PTL35098.1"/>
    <property type="molecule type" value="Genomic_DNA"/>
</dbReference>
<feature type="domain" description="Type II secretion system protein GspF" evidence="11">
    <location>
        <begin position="68"/>
        <end position="191"/>
    </location>
</feature>
<dbReference type="InterPro" id="IPR003004">
    <property type="entry name" value="GspF/PilC"/>
</dbReference>
<feature type="transmembrane region" description="Helical" evidence="10">
    <location>
        <begin position="168"/>
        <end position="194"/>
    </location>
</feature>
<dbReference type="InterPro" id="IPR042094">
    <property type="entry name" value="T2SS_GspF_sf"/>
</dbReference>
<evidence type="ECO:0000256" key="4">
    <source>
        <dbReference type="ARBA" id="ARBA00022475"/>
    </source>
</evidence>
<evidence type="ECO:0000256" key="3">
    <source>
        <dbReference type="ARBA" id="ARBA00022448"/>
    </source>
</evidence>
<dbReference type="OrthoDB" id="9805682at2"/>
<dbReference type="PRINTS" id="PR00812">
    <property type="entry name" value="BCTERIALGSPF"/>
</dbReference>
<evidence type="ECO:0000256" key="2">
    <source>
        <dbReference type="ARBA" id="ARBA00005745"/>
    </source>
</evidence>
<evidence type="ECO:0000256" key="7">
    <source>
        <dbReference type="ARBA" id="ARBA00022989"/>
    </source>
</evidence>
<feature type="transmembrane region" description="Helical" evidence="10">
    <location>
        <begin position="214"/>
        <end position="236"/>
    </location>
</feature>
<dbReference type="PANTHER" id="PTHR30012:SF7">
    <property type="entry name" value="PROTEIN TRANSPORT PROTEIN HOFC HOMOLOG"/>
    <property type="match status" value="1"/>
</dbReference>
<evidence type="ECO:0000256" key="5">
    <source>
        <dbReference type="ARBA" id="ARBA00022519"/>
    </source>
</evidence>
<feature type="transmembrane region" description="Helical" evidence="10">
    <location>
        <begin position="374"/>
        <end position="394"/>
    </location>
</feature>
<dbReference type="PROSITE" id="PS00874">
    <property type="entry name" value="T2SP_F"/>
    <property type="match status" value="1"/>
</dbReference>
<dbReference type="AlphaFoldDB" id="A0A2T4TVJ2"/>
<dbReference type="InterPro" id="IPR018076">
    <property type="entry name" value="T2SS_GspF_dom"/>
</dbReference>
<dbReference type="PANTHER" id="PTHR30012">
    <property type="entry name" value="GENERAL SECRETION PATHWAY PROTEIN"/>
    <property type="match status" value="1"/>
</dbReference>